<sequence length="55" mass="5978">MSAPNCKKTIPLQHPTTSMTINNLHPTTDSITHNLKGGVITSKTDGTHLNNRNKP</sequence>
<feature type="non-terminal residue" evidence="2">
    <location>
        <position position="55"/>
    </location>
</feature>
<feature type="region of interest" description="Disordered" evidence="1">
    <location>
        <begin position="36"/>
        <end position="55"/>
    </location>
</feature>
<protein>
    <submittedName>
        <fullName evidence="2">Uncharacterized protein</fullName>
    </submittedName>
</protein>
<gene>
    <name evidence="2" type="ORF">PIB30_085707</name>
</gene>
<keyword evidence="3" id="KW-1185">Reference proteome</keyword>
<proteinExistence type="predicted"/>
<name>A0ABU6WR96_9FABA</name>
<reference evidence="2 3" key="1">
    <citation type="journal article" date="2023" name="Plants (Basel)">
        <title>Bridging the Gap: Combining Genomics and Transcriptomics Approaches to Understand Stylosanthes scabra, an Orphan Legume from the Brazilian Caatinga.</title>
        <authorList>
            <person name="Ferreira-Neto J.R.C."/>
            <person name="da Silva M.D."/>
            <person name="Binneck E."/>
            <person name="de Melo N.F."/>
            <person name="da Silva R.H."/>
            <person name="de Melo A.L.T.M."/>
            <person name="Pandolfi V."/>
            <person name="Bustamante F.O."/>
            <person name="Brasileiro-Vidal A.C."/>
            <person name="Benko-Iseppon A.M."/>
        </authorList>
    </citation>
    <scope>NUCLEOTIDE SEQUENCE [LARGE SCALE GENOMIC DNA]</scope>
    <source>
        <tissue evidence="2">Leaves</tissue>
    </source>
</reference>
<evidence type="ECO:0000313" key="3">
    <source>
        <dbReference type="Proteomes" id="UP001341840"/>
    </source>
</evidence>
<feature type="compositionally biased region" description="Polar residues" evidence="1">
    <location>
        <begin position="41"/>
        <end position="55"/>
    </location>
</feature>
<evidence type="ECO:0000313" key="2">
    <source>
        <dbReference type="EMBL" id="MED6188416.1"/>
    </source>
</evidence>
<comment type="caution">
    <text evidence="2">The sequence shown here is derived from an EMBL/GenBank/DDBJ whole genome shotgun (WGS) entry which is preliminary data.</text>
</comment>
<feature type="region of interest" description="Disordered" evidence="1">
    <location>
        <begin position="1"/>
        <end position="22"/>
    </location>
</feature>
<dbReference type="EMBL" id="JASCZI010182682">
    <property type="protein sequence ID" value="MED6188416.1"/>
    <property type="molecule type" value="Genomic_DNA"/>
</dbReference>
<evidence type="ECO:0000256" key="1">
    <source>
        <dbReference type="SAM" id="MobiDB-lite"/>
    </source>
</evidence>
<organism evidence="2 3">
    <name type="scientific">Stylosanthes scabra</name>
    <dbReference type="NCBI Taxonomy" id="79078"/>
    <lineage>
        <taxon>Eukaryota</taxon>
        <taxon>Viridiplantae</taxon>
        <taxon>Streptophyta</taxon>
        <taxon>Embryophyta</taxon>
        <taxon>Tracheophyta</taxon>
        <taxon>Spermatophyta</taxon>
        <taxon>Magnoliopsida</taxon>
        <taxon>eudicotyledons</taxon>
        <taxon>Gunneridae</taxon>
        <taxon>Pentapetalae</taxon>
        <taxon>rosids</taxon>
        <taxon>fabids</taxon>
        <taxon>Fabales</taxon>
        <taxon>Fabaceae</taxon>
        <taxon>Papilionoideae</taxon>
        <taxon>50 kb inversion clade</taxon>
        <taxon>dalbergioids sensu lato</taxon>
        <taxon>Dalbergieae</taxon>
        <taxon>Pterocarpus clade</taxon>
        <taxon>Stylosanthes</taxon>
    </lineage>
</organism>
<accession>A0ABU6WR96</accession>
<dbReference type="Proteomes" id="UP001341840">
    <property type="component" value="Unassembled WGS sequence"/>
</dbReference>